<dbReference type="EMBL" id="JAHHUM010001159">
    <property type="protein sequence ID" value="KAK5614513.1"/>
    <property type="molecule type" value="Genomic_DNA"/>
</dbReference>
<sequence length="228" mass="25973">MRSSPDFRHPQNPPVDTASIPLRTSVPRVICRLTDPQRLIGRAMRKVEVSRWPSTGSRGRDSSPLSRNRSFSSTTLSKRVRTDSELSTKLPEKGWTVCPQPRRRKPLDFAMDVFAVLAKTVDGVGTQPLPPHISSSQLLTLGSAYPHDDDLRSPHSRGEKFMLRRTDTYREIPEVQRRQKTECGFDRGRWHPNSPHNVSTTSEGNNNPRTVERGKTRRTLWPSRKFPA</sequence>
<feature type="region of interest" description="Disordered" evidence="1">
    <location>
        <begin position="182"/>
        <end position="228"/>
    </location>
</feature>
<feature type="region of interest" description="Disordered" evidence="1">
    <location>
        <begin position="1"/>
        <end position="21"/>
    </location>
</feature>
<comment type="caution">
    <text evidence="2">The sequence shown here is derived from an EMBL/GenBank/DDBJ whole genome shotgun (WGS) entry which is preliminary data.</text>
</comment>
<keyword evidence="3" id="KW-1185">Reference proteome</keyword>
<protein>
    <submittedName>
        <fullName evidence="2">Uncharacterized protein</fullName>
    </submittedName>
</protein>
<accession>A0AAV9RZN2</accession>
<organism evidence="2 3">
    <name type="scientific">Crenichthys baileyi</name>
    <name type="common">White River springfish</name>
    <dbReference type="NCBI Taxonomy" id="28760"/>
    <lineage>
        <taxon>Eukaryota</taxon>
        <taxon>Metazoa</taxon>
        <taxon>Chordata</taxon>
        <taxon>Craniata</taxon>
        <taxon>Vertebrata</taxon>
        <taxon>Euteleostomi</taxon>
        <taxon>Actinopterygii</taxon>
        <taxon>Neopterygii</taxon>
        <taxon>Teleostei</taxon>
        <taxon>Neoteleostei</taxon>
        <taxon>Acanthomorphata</taxon>
        <taxon>Ovalentaria</taxon>
        <taxon>Atherinomorphae</taxon>
        <taxon>Cyprinodontiformes</taxon>
        <taxon>Goodeidae</taxon>
        <taxon>Crenichthys</taxon>
    </lineage>
</organism>
<reference evidence="2 3" key="1">
    <citation type="submission" date="2021-06" db="EMBL/GenBank/DDBJ databases">
        <authorList>
            <person name="Palmer J.M."/>
        </authorList>
    </citation>
    <scope>NUCLEOTIDE SEQUENCE [LARGE SCALE GENOMIC DNA]</scope>
    <source>
        <strain evidence="2 3">MEX-2019</strain>
        <tissue evidence="2">Muscle</tissue>
    </source>
</reference>
<feature type="compositionally biased region" description="Low complexity" evidence="1">
    <location>
        <begin position="62"/>
        <end position="73"/>
    </location>
</feature>
<gene>
    <name evidence="2" type="ORF">CRENBAI_020668</name>
</gene>
<dbReference type="AlphaFoldDB" id="A0AAV9RZN2"/>
<proteinExistence type="predicted"/>
<feature type="compositionally biased region" description="Polar residues" evidence="1">
    <location>
        <begin position="194"/>
        <end position="209"/>
    </location>
</feature>
<evidence type="ECO:0000313" key="2">
    <source>
        <dbReference type="EMBL" id="KAK5614513.1"/>
    </source>
</evidence>
<name>A0AAV9RZN2_9TELE</name>
<evidence type="ECO:0000256" key="1">
    <source>
        <dbReference type="SAM" id="MobiDB-lite"/>
    </source>
</evidence>
<feature type="compositionally biased region" description="Basic and acidic residues" evidence="1">
    <location>
        <begin position="80"/>
        <end position="92"/>
    </location>
</feature>
<dbReference type="Proteomes" id="UP001311232">
    <property type="component" value="Unassembled WGS sequence"/>
</dbReference>
<feature type="region of interest" description="Disordered" evidence="1">
    <location>
        <begin position="50"/>
        <end position="102"/>
    </location>
</feature>
<evidence type="ECO:0000313" key="3">
    <source>
        <dbReference type="Proteomes" id="UP001311232"/>
    </source>
</evidence>